<dbReference type="Proteomes" id="UP000018031">
    <property type="component" value="Unassembled WGS sequence"/>
</dbReference>
<evidence type="ECO:0000313" key="1">
    <source>
        <dbReference type="EMBL" id="GAD05625.1"/>
    </source>
</evidence>
<reference evidence="2" key="1">
    <citation type="journal article" date="2013" name="Genome">
        <title>Draft Genome Sequences of Porphyromonas crevioricanis JCM 15906T and Porphyromonas cansulci JCM 13913T Isolated from a Canine Oral Cavity.</title>
        <authorList>
            <person name="Sakamoto M."/>
            <person name="Tanaka N."/>
            <person name="Shiwa Y."/>
            <person name="Yoshikawa H."/>
            <person name="Ohkuma M."/>
        </authorList>
    </citation>
    <scope>NUCLEOTIDE SEQUENCE [LARGE SCALE GENOMIC DNA]</scope>
    <source>
        <strain evidence="2">JCM 15906</strain>
    </source>
</reference>
<dbReference type="AlphaFoldDB" id="T1DSA2"/>
<proteinExistence type="predicted"/>
<accession>T1DSA2</accession>
<name>T1DSA2_9PORP</name>
<comment type="caution">
    <text evidence="1">The sequence shown here is derived from an EMBL/GenBank/DDBJ whole genome shotgun (WGS) entry which is preliminary data.</text>
</comment>
<evidence type="ECO:0000313" key="2">
    <source>
        <dbReference type="Proteomes" id="UP000018031"/>
    </source>
</evidence>
<dbReference type="EMBL" id="BAOU01000037">
    <property type="protein sequence ID" value="GAD05625.1"/>
    <property type="molecule type" value="Genomic_DNA"/>
</dbReference>
<reference evidence="1 2" key="2">
    <citation type="journal article" date="2013" name="Genome Announc.">
        <title>Draft Genome Sequences of Porphyromonas crevioricanis JCM 15906T and Porphyromonas cansulci JCM 13913T Isolated from a Canine Oral Cavity.</title>
        <authorList>
            <person name="Sakamoto M."/>
            <person name="Tanaka N."/>
            <person name="Shiwa Y."/>
            <person name="Yoshikawa H."/>
            <person name="Ohkuma M."/>
        </authorList>
    </citation>
    <scope>NUCLEOTIDE SEQUENCE [LARGE SCALE GENOMIC DNA]</scope>
    <source>
        <strain evidence="1 2">JCM 15906</strain>
    </source>
</reference>
<gene>
    <name evidence="1" type="ORF">PORCRE_1330</name>
</gene>
<organism evidence="1 2">
    <name type="scientific">Porphyromonas crevioricanis JCM 15906</name>
    <dbReference type="NCBI Taxonomy" id="1305617"/>
    <lineage>
        <taxon>Bacteria</taxon>
        <taxon>Pseudomonadati</taxon>
        <taxon>Bacteroidota</taxon>
        <taxon>Bacteroidia</taxon>
        <taxon>Bacteroidales</taxon>
        <taxon>Porphyromonadaceae</taxon>
        <taxon>Porphyromonas</taxon>
    </lineage>
</organism>
<protein>
    <submittedName>
        <fullName evidence="1">Uncharacterized protein</fullName>
    </submittedName>
</protein>
<sequence>MCLYDLLKVVVPRISLPKTKQATAIQLQPARIYNTLL</sequence>